<dbReference type="AlphaFoldDB" id="A0A7D3XLA6"/>
<organism evidence="2 3">
    <name type="scientific">Tenuifilum thalassicum</name>
    <dbReference type="NCBI Taxonomy" id="2590900"/>
    <lineage>
        <taxon>Bacteria</taxon>
        <taxon>Pseudomonadati</taxon>
        <taxon>Bacteroidota</taxon>
        <taxon>Bacteroidia</taxon>
        <taxon>Bacteroidales</taxon>
        <taxon>Tenuifilaceae</taxon>
        <taxon>Tenuifilum</taxon>
    </lineage>
</organism>
<feature type="transmembrane region" description="Helical" evidence="1">
    <location>
        <begin position="76"/>
        <end position="101"/>
    </location>
</feature>
<dbReference type="RefSeq" id="WP_173074831.1">
    <property type="nucleotide sequence ID" value="NZ_CP041345.1"/>
</dbReference>
<dbReference type="Proteomes" id="UP000500961">
    <property type="component" value="Chromosome"/>
</dbReference>
<evidence type="ECO:0000313" key="3">
    <source>
        <dbReference type="Proteomes" id="UP000500961"/>
    </source>
</evidence>
<feature type="transmembrane region" description="Helical" evidence="1">
    <location>
        <begin position="207"/>
        <end position="226"/>
    </location>
</feature>
<feature type="transmembrane region" description="Helical" evidence="1">
    <location>
        <begin position="121"/>
        <end position="142"/>
    </location>
</feature>
<dbReference type="KEGG" id="ttz:FHG85_08265"/>
<keyword evidence="1" id="KW-1133">Transmembrane helix</keyword>
<keyword evidence="1" id="KW-0472">Membrane</keyword>
<gene>
    <name evidence="2" type="ORF">FHG85_08265</name>
</gene>
<evidence type="ECO:0000313" key="2">
    <source>
        <dbReference type="EMBL" id="QKG80255.1"/>
    </source>
</evidence>
<feature type="transmembrane region" description="Helical" evidence="1">
    <location>
        <begin position="179"/>
        <end position="201"/>
    </location>
</feature>
<reference evidence="2 3" key="1">
    <citation type="submission" date="2019-07" db="EMBL/GenBank/DDBJ databases">
        <title>Thalassofilum flectens gen. nov., sp. nov., a novel moderate thermophilic anaerobe from a shallow sea hot spring in Kunashir Island (Russia), representing a new family in the order Bacteroidales, and proposal of Thalassofilacea fam. nov.</title>
        <authorList>
            <person name="Kochetkova T.V."/>
            <person name="Podosokorskaya O.A."/>
            <person name="Novikov A."/>
            <person name="Elcheninov A.G."/>
            <person name="Toshchakov S.V."/>
            <person name="Kublanov I.V."/>
        </authorList>
    </citation>
    <scope>NUCLEOTIDE SEQUENCE [LARGE SCALE GENOMIC DNA]</scope>
    <source>
        <strain evidence="2 3">38-H</strain>
    </source>
</reference>
<sequence length="231" mass="25499">MKRNDFFVIAGTILFLLPFFASETVYSFYVDFNANHGMIMSFIKFALLATFGEAIGLRIRTGNYNQPGFGLMPRAIVWGLLGLTIKLAFVLFATGVPTFLSYLGLENATQIMKGNLSAEKILVAFSISLLMNVIYAPVMMTLHKITDTHIMNHGGKLSCLLKPIQFGKILGSINWEVQWGFVFAKTIPFFWIPAHTITFLLPADFQVLFAALLSVALGIFLAIASLKGSGK</sequence>
<feature type="transmembrane region" description="Helical" evidence="1">
    <location>
        <begin position="37"/>
        <end position="55"/>
    </location>
</feature>
<keyword evidence="1" id="KW-0812">Transmembrane</keyword>
<accession>A0A7D3XLA6</accession>
<name>A0A7D3XLA6_9BACT</name>
<dbReference type="EMBL" id="CP041345">
    <property type="protein sequence ID" value="QKG80255.1"/>
    <property type="molecule type" value="Genomic_DNA"/>
</dbReference>
<evidence type="ECO:0000256" key="1">
    <source>
        <dbReference type="SAM" id="Phobius"/>
    </source>
</evidence>
<protein>
    <submittedName>
        <fullName evidence="2">Mpv17/PMP22 family protein</fullName>
    </submittedName>
</protein>
<keyword evidence="3" id="KW-1185">Reference proteome</keyword>
<proteinExistence type="predicted"/>